<name>A0ABN9Q2K7_9DINO</name>
<gene>
    <name evidence="1" type="ORF">PCOR1329_LOCUS7289</name>
</gene>
<reference evidence="1" key="1">
    <citation type="submission" date="2023-10" db="EMBL/GenBank/DDBJ databases">
        <authorList>
            <person name="Chen Y."/>
            <person name="Shah S."/>
            <person name="Dougan E. K."/>
            <person name="Thang M."/>
            <person name="Chan C."/>
        </authorList>
    </citation>
    <scope>NUCLEOTIDE SEQUENCE [LARGE SCALE GENOMIC DNA]</scope>
</reference>
<accession>A0ABN9Q2K7</accession>
<dbReference type="Proteomes" id="UP001189429">
    <property type="component" value="Unassembled WGS sequence"/>
</dbReference>
<keyword evidence="2" id="KW-1185">Reference proteome</keyword>
<evidence type="ECO:0000313" key="1">
    <source>
        <dbReference type="EMBL" id="CAK0798576.1"/>
    </source>
</evidence>
<dbReference type="EMBL" id="CAUYUJ010001974">
    <property type="protein sequence ID" value="CAK0798576.1"/>
    <property type="molecule type" value="Genomic_DNA"/>
</dbReference>
<sequence length="248" mass="27665">MGHGPDFSVDPPNVCGEDVDLEKGMSKAEAEASQDWLARATSRKGYNIWVDREYAIYINTNNAKHELEISEIMGFNTGVYINVAKEALESSPDAIIWRLTSDTQYVVHVKPDKSKELITVAGLIYRAFKDHGIPQIEVECHTVEAKTILEEGVQKTMPFRYKLELSGDTHGYVPESLKADADMTSLSVAEVGSTFKGKFDKLPTWPALLAWEVEIDKTPPATVRPLKPKLWFAAASQLKADEQLVKLQ</sequence>
<proteinExistence type="predicted"/>
<protein>
    <submittedName>
        <fullName evidence="1">Uncharacterized protein</fullName>
    </submittedName>
</protein>
<organism evidence="1 2">
    <name type="scientific">Prorocentrum cordatum</name>
    <dbReference type="NCBI Taxonomy" id="2364126"/>
    <lineage>
        <taxon>Eukaryota</taxon>
        <taxon>Sar</taxon>
        <taxon>Alveolata</taxon>
        <taxon>Dinophyceae</taxon>
        <taxon>Prorocentrales</taxon>
        <taxon>Prorocentraceae</taxon>
        <taxon>Prorocentrum</taxon>
    </lineage>
</organism>
<comment type="caution">
    <text evidence="1">The sequence shown here is derived from an EMBL/GenBank/DDBJ whole genome shotgun (WGS) entry which is preliminary data.</text>
</comment>
<evidence type="ECO:0000313" key="2">
    <source>
        <dbReference type="Proteomes" id="UP001189429"/>
    </source>
</evidence>